<sequence length="43" mass="4259">ADHEGRARLRRQAGRRGGWDGGEAGGVQGEGDGDLPAGTAGAL</sequence>
<evidence type="ECO:0000313" key="2">
    <source>
        <dbReference type="EMBL" id="CAA9307357.1"/>
    </source>
</evidence>
<feature type="non-terminal residue" evidence="2">
    <location>
        <position position="43"/>
    </location>
</feature>
<proteinExistence type="predicted"/>
<evidence type="ECO:0000256" key="1">
    <source>
        <dbReference type="SAM" id="MobiDB-lite"/>
    </source>
</evidence>
<name>A0A6J4KMK2_9BACT</name>
<feature type="region of interest" description="Disordered" evidence="1">
    <location>
        <begin position="1"/>
        <end position="43"/>
    </location>
</feature>
<protein>
    <submittedName>
        <fullName evidence="2">Uncharacterized protein</fullName>
    </submittedName>
</protein>
<gene>
    <name evidence="2" type="ORF">AVDCRST_MAG68-965</name>
</gene>
<accession>A0A6J4KMK2</accession>
<dbReference type="AlphaFoldDB" id="A0A6J4KMK2"/>
<organism evidence="2">
    <name type="scientific">uncultured Gemmatimonadota bacterium</name>
    <dbReference type="NCBI Taxonomy" id="203437"/>
    <lineage>
        <taxon>Bacteria</taxon>
        <taxon>Pseudomonadati</taxon>
        <taxon>Gemmatimonadota</taxon>
        <taxon>environmental samples</taxon>
    </lineage>
</organism>
<feature type="non-terminal residue" evidence="2">
    <location>
        <position position="1"/>
    </location>
</feature>
<feature type="compositionally biased region" description="Gly residues" evidence="1">
    <location>
        <begin position="15"/>
        <end position="30"/>
    </location>
</feature>
<reference evidence="2" key="1">
    <citation type="submission" date="2020-02" db="EMBL/GenBank/DDBJ databases">
        <authorList>
            <person name="Meier V. D."/>
        </authorList>
    </citation>
    <scope>NUCLEOTIDE SEQUENCE</scope>
    <source>
        <strain evidence="2">AVDCRST_MAG68</strain>
    </source>
</reference>
<dbReference type="EMBL" id="CADCTW010000053">
    <property type="protein sequence ID" value="CAA9307357.1"/>
    <property type="molecule type" value="Genomic_DNA"/>
</dbReference>